<name>A0A1N7S447_9BURK</name>
<proteinExistence type="predicted"/>
<sequence>MAPSAFPALKKLDAAQSVERAGAPAASKKRAQSVIATHMMKAYVPTDLSHPATLLYGSRCLFSFALSHASGVAQRLY</sequence>
<dbReference type="EMBL" id="CYGY02000031">
    <property type="protein sequence ID" value="SIT42109.1"/>
    <property type="molecule type" value="Genomic_DNA"/>
</dbReference>
<accession>A0A1N7S447</accession>
<organism evidence="1 2">
    <name type="scientific">Paraburkholderia piptadeniae</name>
    <dbReference type="NCBI Taxonomy" id="1701573"/>
    <lineage>
        <taxon>Bacteria</taxon>
        <taxon>Pseudomonadati</taxon>
        <taxon>Pseudomonadota</taxon>
        <taxon>Betaproteobacteria</taxon>
        <taxon>Burkholderiales</taxon>
        <taxon>Burkholderiaceae</taxon>
        <taxon>Paraburkholderia</taxon>
    </lineage>
</organism>
<reference evidence="1" key="1">
    <citation type="submission" date="2016-12" db="EMBL/GenBank/DDBJ databases">
        <authorList>
            <person name="Moulin L."/>
        </authorList>
    </citation>
    <scope>NUCLEOTIDE SEQUENCE [LARGE SCALE GENOMIC DNA]</scope>
    <source>
        <strain evidence="1">STM 7183</strain>
    </source>
</reference>
<comment type="caution">
    <text evidence="1">The sequence shown here is derived from an EMBL/GenBank/DDBJ whole genome shotgun (WGS) entry which is preliminary data.</text>
</comment>
<dbReference type="Proteomes" id="UP000195569">
    <property type="component" value="Unassembled WGS sequence"/>
</dbReference>
<dbReference type="AlphaFoldDB" id="A0A1N7S447"/>
<keyword evidence="2" id="KW-1185">Reference proteome</keyword>
<evidence type="ECO:0000313" key="1">
    <source>
        <dbReference type="EMBL" id="SIT42109.1"/>
    </source>
</evidence>
<evidence type="ECO:0000313" key="2">
    <source>
        <dbReference type="Proteomes" id="UP000195569"/>
    </source>
</evidence>
<gene>
    <name evidence="1" type="ORF">BN2476_310061</name>
</gene>
<protein>
    <submittedName>
        <fullName evidence="1">Uncharacterized protein</fullName>
    </submittedName>
</protein>